<proteinExistence type="inferred from homology"/>
<dbReference type="AlphaFoldDB" id="A0A228HUN9"/>
<evidence type="ECO:0000256" key="2">
    <source>
        <dbReference type="ARBA" id="ARBA00022714"/>
    </source>
</evidence>
<organism evidence="10 11">
    <name type="scientific">Burkholderia aenigmatica</name>
    <dbReference type="NCBI Taxonomy" id="2015348"/>
    <lineage>
        <taxon>Bacteria</taxon>
        <taxon>Pseudomonadati</taxon>
        <taxon>Pseudomonadota</taxon>
        <taxon>Betaproteobacteria</taxon>
        <taxon>Burkholderiales</taxon>
        <taxon>Burkholderiaceae</taxon>
        <taxon>Burkholderia</taxon>
        <taxon>Burkholderia cepacia complex</taxon>
    </lineage>
</organism>
<dbReference type="Gene3D" id="2.102.10.10">
    <property type="entry name" value="Rieske [2Fe-2S] iron-sulphur domain"/>
    <property type="match status" value="1"/>
</dbReference>
<keyword evidence="4 10" id="KW-0223">Dioxygenase</keyword>
<dbReference type="SUPFAM" id="SSF55961">
    <property type="entry name" value="Bet v1-like"/>
    <property type="match status" value="1"/>
</dbReference>
<dbReference type="PANTHER" id="PTHR43756">
    <property type="entry name" value="CHOLINE MONOOXYGENASE, CHLOROPLASTIC"/>
    <property type="match status" value="1"/>
</dbReference>
<dbReference type="GO" id="GO:0051213">
    <property type="term" value="F:dioxygenase activity"/>
    <property type="evidence" value="ECO:0007669"/>
    <property type="project" value="UniProtKB-KW"/>
</dbReference>
<dbReference type="GeneID" id="99664504"/>
<reference evidence="10 11" key="2">
    <citation type="submission" date="2017-08" db="EMBL/GenBank/DDBJ databases">
        <title>WGS of novel Burkholderia cepaca complex species.</title>
        <authorList>
            <person name="Lipuma J."/>
            <person name="Spilker T."/>
        </authorList>
    </citation>
    <scope>NUCLEOTIDE SEQUENCE [LARGE SCALE GENOMIC DNA]</scope>
    <source>
        <strain evidence="10 11">AU17325</strain>
    </source>
</reference>
<dbReference type="Pfam" id="PF00848">
    <property type="entry name" value="Ring_hydroxyl_A"/>
    <property type="match status" value="1"/>
</dbReference>
<dbReference type="GO" id="GO:0005506">
    <property type="term" value="F:iron ion binding"/>
    <property type="evidence" value="ECO:0007669"/>
    <property type="project" value="InterPro"/>
</dbReference>
<dbReference type="InterPro" id="IPR001663">
    <property type="entry name" value="Rng_hydr_dOase-A"/>
</dbReference>
<dbReference type="PROSITE" id="PS00570">
    <property type="entry name" value="RING_HYDROXYL_ALPHA"/>
    <property type="match status" value="1"/>
</dbReference>
<dbReference type="InterPro" id="IPR036922">
    <property type="entry name" value="Rieske_2Fe-2S_sf"/>
</dbReference>
<dbReference type="GO" id="GO:0051537">
    <property type="term" value="F:2 iron, 2 sulfur cluster binding"/>
    <property type="evidence" value="ECO:0007669"/>
    <property type="project" value="UniProtKB-KW"/>
</dbReference>
<dbReference type="PRINTS" id="PR00090">
    <property type="entry name" value="RNGDIOXGNASE"/>
</dbReference>
<name>A0A228HUN9_9BURK</name>
<evidence type="ECO:0000256" key="7">
    <source>
        <dbReference type="ARBA" id="ARBA00023014"/>
    </source>
</evidence>
<gene>
    <name evidence="10" type="ORF">CFB84_38270</name>
</gene>
<keyword evidence="7" id="KW-0411">Iron-sulfur</keyword>
<dbReference type="Proteomes" id="UP000214600">
    <property type="component" value="Unassembled WGS sequence"/>
</dbReference>
<dbReference type="SUPFAM" id="SSF50022">
    <property type="entry name" value="ISP domain"/>
    <property type="match status" value="1"/>
</dbReference>
<evidence type="ECO:0000256" key="5">
    <source>
        <dbReference type="ARBA" id="ARBA00023002"/>
    </source>
</evidence>
<dbReference type="EMBL" id="NKFA01000032">
    <property type="protein sequence ID" value="OXI33579.1"/>
    <property type="molecule type" value="Genomic_DNA"/>
</dbReference>
<keyword evidence="6" id="KW-0408">Iron</keyword>
<keyword evidence="5" id="KW-0560">Oxidoreductase</keyword>
<evidence type="ECO:0000313" key="11">
    <source>
        <dbReference type="Proteomes" id="UP000214600"/>
    </source>
</evidence>
<keyword evidence="2" id="KW-0001">2Fe-2S</keyword>
<dbReference type="CDD" id="cd03469">
    <property type="entry name" value="Rieske_RO_Alpha_N"/>
    <property type="match status" value="1"/>
</dbReference>
<dbReference type="PANTHER" id="PTHR43756:SF1">
    <property type="entry name" value="3-PHENYLPROPIONATE_CINNAMIC ACID DIOXYGENASE SUBUNIT ALPHA"/>
    <property type="match status" value="1"/>
</dbReference>
<evidence type="ECO:0000256" key="3">
    <source>
        <dbReference type="ARBA" id="ARBA00022723"/>
    </source>
</evidence>
<evidence type="ECO:0000256" key="4">
    <source>
        <dbReference type="ARBA" id="ARBA00022964"/>
    </source>
</evidence>
<dbReference type="OrthoDB" id="9790995at2"/>
<feature type="domain" description="Rieske" evidence="9">
    <location>
        <begin position="43"/>
        <end position="153"/>
    </location>
</feature>
<accession>A0A228HUN9</accession>
<dbReference type="CDD" id="cd08879">
    <property type="entry name" value="RHO_alpha_C_AntDO-like"/>
    <property type="match status" value="1"/>
</dbReference>
<evidence type="ECO:0000256" key="6">
    <source>
        <dbReference type="ARBA" id="ARBA00023004"/>
    </source>
</evidence>
<dbReference type="Pfam" id="PF00355">
    <property type="entry name" value="Rieske"/>
    <property type="match status" value="1"/>
</dbReference>
<comment type="caution">
    <text evidence="10">The sequence shown here is derived from an EMBL/GenBank/DDBJ whole genome shotgun (WGS) entry which is preliminary data.</text>
</comment>
<evidence type="ECO:0000313" key="10">
    <source>
        <dbReference type="EMBL" id="OXI33579.1"/>
    </source>
</evidence>
<dbReference type="InterPro" id="IPR015881">
    <property type="entry name" value="ARHD_Rieske_2Fe_2S"/>
</dbReference>
<dbReference type="InterPro" id="IPR017941">
    <property type="entry name" value="Rieske_2Fe-2S"/>
</dbReference>
<keyword evidence="3" id="KW-0479">Metal-binding</keyword>
<dbReference type="InterPro" id="IPR015879">
    <property type="entry name" value="Ring_hydroxy_dOase_asu_C_dom"/>
</dbReference>
<comment type="similarity">
    <text evidence="1">Belongs to the bacterial ring-hydroxylating dioxygenase alpha subunit family.</text>
</comment>
<dbReference type="Gene3D" id="3.90.380.10">
    <property type="entry name" value="Naphthalene 1,2-dioxygenase Alpha Subunit, Chain A, domain 1"/>
    <property type="match status" value="1"/>
</dbReference>
<sequence length="434" mass="48901">MTSETKWMEIDETNLQFRVARETFVSEQILFDEYEKIFDTCWLYVGHVSEFKKPGDFVTRTIARRNLLVTMGTDNSINAFFNTCPHRGATVCRDRSGNSKNFQCFYHGWVFGCDGNLKSQPGKERYCADFIASGAGNLVPVPKFDIYAGFCFVSFNADVEPLPDYLAGAKEYLDLVSKYSESGMAISSGTQEYAIRANWKLLVENSVDGYHAVSTHATYLDYLKNTNGSLSSTKLEGTSYDLGNGHAVLEYTAPWGRPIASWVPLWGEDGKKEIDGIYARLVELHGEEMADRMAHKNRNLLIFPNLVINDIMAITVRTFYPQAPNYMLVNGWSLAPNEESDWAKKFRLSNFLEFLGPGGFATPDDVEALESCQNGFNNYRLVPWSDISKGMGKASPNYDDELQMRAFWTRWNQYISASSPSKPNADQRSAETAA</sequence>
<evidence type="ECO:0000256" key="1">
    <source>
        <dbReference type="ARBA" id="ARBA00008751"/>
    </source>
</evidence>
<dbReference type="RefSeq" id="WP_043185591.1">
    <property type="nucleotide sequence ID" value="NZ_CP184470.1"/>
</dbReference>
<protein>
    <submittedName>
        <fullName evidence="10">p-cumate dioxygenase</fullName>
    </submittedName>
</protein>
<dbReference type="PROSITE" id="PS51296">
    <property type="entry name" value="RIESKE"/>
    <property type="match status" value="1"/>
</dbReference>
<reference evidence="11" key="1">
    <citation type="submission" date="2017-06" db="EMBL/GenBank/DDBJ databases">
        <authorList>
            <person name="LiPuma J."/>
            <person name="Spilker T."/>
        </authorList>
    </citation>
    <scope>NUCLEOTIDE SEQUENCE [LARGE SCALE GENOMIC DNA]</scope>
    <source>
        <strain evidence="11">AU17325</strain>
    </source>
</reference>
<evidence type="ECO:0000256" key="8">
    <source>
        <dbReference type="ARBA" id="ARBA00023027"/>
    </source>
</evidence>
<keyword evidence="8" id="KW-0520">NAD</keyword>
<evidence type="ECO:0000259" key="9">
    <source>
        <dbReference type="PROSITE" id="PS51296"/>
    </source>
</evidence>